<dbReference type="EMBL" id="JAAPAO010000425">
    <property type="protein sequence ID" value="KAF4660141.1"/>
    <property type="molecule type" value="Genomic_DNA"/>
</dbReference>
<keyword evidence="2" id="KW-1185">Reference proteome</keyword>
<sequence>MAYTLEEEEEHLERFISDVKRIAALGSLRSDGLEELFIKSRPALMQSELRRALNERASMLEFTSGSVLTLSGMCAPKEGLNNISLRVILSAAAAPLNLRVDALESLAAPTVEPAELWQFIQKNGIPTGGNYSPKLGESSGCWPYDYRPCDHAPTNPSLLGYTPWKTLHCRLCAFSDLHFVDEVISLPKDINAIKEAIYKGGPGGPRSVSHRRENDVWDP</sequence>
<dbReference type="InterPro" id="IPR038765">
    <property type="entry name" value="Papain-like_cys_pep_sf"/>
</dbReference>
<protein>
    <submittedName>
        <fullName evidence="1">Uncharacterized protein</fullName>
    </submittedName>
</protein>
<comment type="caution">
    <text evidence="1">The sequence shown here is derived from an EMBL/GenBank/DDBJ whole genome shotgun (WGS) entry which is preliminary data.</text>
</comment>
<evidence type="ECO:0000313" key="1">
    <source>
        <dbReference type="EMBL" id="KAF4660141.1"/>
    </source>
</evidence>
<accession>A0A7J6LMK6</accession>
<organism evidence="1 2">
    <name type="scientific">Perkinsus chesapeaki</name>
    <name type="common">Clam parasite</name>
    <name type="synonym">Perkinsus andrewsi</name>
    <dbReference type="NCBI Taxonomy" id="330153"/>
    <lineage>
        <taxon>Eukaryota</taxon>
        <taxon>Sar</taxon>
        <taxon>Alveolata</taxon>
        <taxon>Perkinsozoa</taxon>
        <taxon>Perkinsea</taxon>
        <taxon>Perkinsida</taxon>
        <taxon>Perkinsidae</taxon>
        <taxon>Perkinsus</taxon>
    </lineage>
</organism>
<name>A0A7J6LMK6_PERCH</name>
<dbReference type="AlphaFoldDB" id="A0A7J6LMK6"/>
<dbReference type="Proteomes" id="UP000591131">
    <property type="component" value="Unassembled WGS sequence"/>
</dbReference>
<reference evidence="1 2" key="1">
    <citation type="submission" date="2020-04" db="EMBL/GenBank/DDBJ databases">
        <title>Perkinsus chesapeaki whole genome sequence.</title>
        <authorList>
            <person name="Bogema D.R."/>
        </authorList>
    </citation>
    <scope>NUCLEOTIDE SEQUENCE [LARGE SCALE GENOMIC DNA]</scope>
    <source>
        <strain evidence="1">ATCC PRA-425</strain>
    </source>
</reference>
<dbReference type="Gene3D" id="3.90.70.10">
    <property type="entry name" value="Cysteine proteinases"/>
    <property type="match status" value="1"/>
</dbReference>
<proteinExistence type="predicted"/>
<evidence type="ECO:0000313" key="2">
    <source>
        <dbReference type="Proteomes" id="UP000591131"/>
    </source>
</evidence>
<gene>
    <name evidence="1" type="ORF">FOL47_007281</name>
</gene>
<dbReference type="SUPFAM" id="SSF54001">
    <property type="entry name" value="Cysteine proteinases"/>
    <property type="match status" value="1"/>
</dbReference>